<evidence type="ECO:0000256" key="5">
    <source>
        <dbReference type="ARBA" id="ARBA00022989"/>
    </source>
</evidence>
<keyword evidence="10" id="KW-1185">Reference proteome</keyword>
<evidence type="ECO:0000256" key="2">
    <source>
        <dbReference type="ARBA" id="ARBA00022448"/>
    </source>
</evidence>
<keyword evidence="5 7" id="KW-1133">Transmembrane helix</keyword>
<feature type="transmembrane region" description="Helical" evidence="7">
    <location>
        <begin position="146"/>
        <end position="166"/>
    </location>
</feature>
<protein>
    <submittedName>
        <fullName evidence="9">ABC transporter permease</fullName>
    </submittedName>
</protein>
<dbReference type="Proteomes" id="UP000244201">
    <property type="component" value="Chromosome"/>
</dbReference>
<dbReference type="Gene3D" id="1.10.3720.10">
    <property type="entry name" value="MetI-like"/>
    <property type="match status" value="1"/>
</dbReference>
<comment type="similarity">
    <text evidence="7">Belongs to the binding-protein-dependent transport system permease family.</text>
</comment>
<dbReference type="InterPro" id="IPR000515">
    <property type="entry name" value="MetI-like"/>
</dbReference>
<dbReference type="InterPro" id="IPR050901">
    <property type="entry name" value="BP-dep_ABC_trans_perm"/>
</dbReference>
<dbReference type="GO" id="GO:0005886">
    <property type="term" value="C:plasma membrane"/>
    <property type="evidence" value="ECO:0007669"/>
    <property type="project" value="UniProtKB-SubCell"/>
</dbReference>
<dbReference type="AlphaFoldDB" id="A0A2R4T9J6"/>
<evidence type="ECO:0000256" key="4">
    <source>
        <dbReference type="ARBA" id="ARBA00022692"/>
    </source>
</evidence>
<organism evidence="9 10">
    <name type="scientific">Streptomyces lunaelactis</name>
    <dbReference type="NCBI Taxonomy" id="1535768"/>
    <lineage>
        <taxon>Bacteria</taxon>
        <taxon>Bacillati</taxon>
        <taxon>Actinomycetota</taxon>
        <taxon>Actinomycetes</taxon>
        <taxon>Kitasatosporales</taxon>
        <taxon>Streptomycetaceae</taxon>
        <taxon>Streptomyces</taxon>
    </lineage>
</organism>
<comment type="subcellular location">
    <subcellularLocation>
        <location evidence="1 7">Cell membrane</location>
        <topology evidence="1 7">Multi-pass membrane protein</topology>
    </subcellularLocation>
</comment>
<dbReference type="CDD" id="cd06261">
    <property type="entry name" value="TM_PBP2"/>
    <property type="match status" value="1"/>
</dbReference>
<gene>
    <name evidence="9" type="ORF">SLUN_29975</name>
</gene>
<evidence type="ECO:0000313" key="10">
    <source>
        <dbReference type="Proteomes" id="UP000244201"/>
    </source>
</evidence>
<dbReference type="RefSeq" id="WP_108153094.1">
    <property type="nucleotide sequence ID" value="NZ_CP026304.1"/>
</dbReference>
<evidence type="ECO:0000313" key="9">
    <source>
        <dbReference type="EMBL" id="AVZ75806.1"/>
    </source>
</evidence>
<evidence type="ECO:0000256" key="7">
    <source>
        <dbReference type="RuleBase" id="RU363032"/>
    </source>
</evidence>
<feature type="transmembrane region" description="Helical" evidence="7">
    <location>
        <begin position="246"/>
        <end position="267"/>
    </location>
</feature>
<evidence type="ECO:0000256" key="1">
    <source>
        <dbReference type="ARBA" id="ARBA00004651"/>
    </source>
</evidence>
<feature type="transmembrane region" description="Helical" evidence="7">
    <location>
        <begin position="78"/>
        <end position="102"/>
    </location>
</feature>
<proteinExistence type="inferred from homology"/>
<feature type="transmembrane region" description="Helical" evidence="7">
    <location>
        <begin position="203"/>
        <end position="226"/>
    </location>
</feature>
<dbReference type="InterPro" id="IPR035906">
    <property type="entry name" value="MetI-like_sf"/>
</dbReference>
<accession>A0A2R4T9J6</accession>
<dbReference type="OrthoDB" id="9794684at2"/>
<keyword evidence="6 7" id="KW-0472">Membrane</keyword>
<evidence type="ECO:0000256" key="6">
    <source>
        <dbReference type="ARBA" id="ARBA00023136"/>
    </source>
</evidence>
<dbReference type="KEGG" id="slk:SLUN_29975"/>
<keyword evidence="4 7" id="KW-0812">Transmembrane</keyword>
<evidence type="ECO:0000259" key="8">
    <source>
        <dbReference type="PROSITE" id="PS50928"/>
    </source>
</evidence>
<dbReference type="SUPFAM" id="SSF161098">
    <property type="entry name" value="MetI-like"/>
    <property type="match status" value="1"/>
</dbReference>
<evidence type="ECO:0000256" key="3">
    <source>
        <dbReference type="ARBA" id="ARBA00022475"/>
    </source>
</evidence>
<feature type="domain" description="ABC transmembrane type-1" evidence="8">
    <location>
        <begin position="74"/>
        <end position="267"/>
    </location>
</feature>
<dbReference type="PROSITE" id="PS50928">
    <property type="entry name" value="ABC_TM1"/>
    <property type="match status" value="1"/>
</dbReference>
<dbReference type="EMBL" id="CP026304">
    <property type="protein sequence ID" value="AVZ75806.1"/>
    <property type="molecule type" value="Genomic_DNA"/>
</dbReference>
<sequence length="281" mass="30856">MRPRLYPVFKYTVIAVWACFVAGPFFWAMTTSFKDANAVQGGATYLPWIQYQPTATGWRNIFGGAGGIDVIQPFINSAIVTIAASAISLVLGSLAAYALSRYRFKIGFIKNSDIVFFFVSQRIMPPVVLVIPFFYLLQWAGLLDSIAGLVIVTVALLLPIAVWVMVDFFNGIPREIDEMAMLDGCGPLQTFVRAILPNSLPGLTVAAMFCAVFGWNDFFFAFRLTFTEVQTLPQAVVALNSSIPPWWTLSAAALFGVAPLVLLAIWVERYLSKGNLSGAVR</sequence>
<reference evidence="9 10" key="1">
    <citation type="submission" date="2018-01" db="EMBL/GenBank/DDBJ databases">
        <title>Complete genome sequence of Streptomyces lunaelactis MM109T, a Ferroverdin A producer isolated from cave moonmilk deposits.</title>
        <authorList>
            <person name="Naome A."/>
            <person name="Martinet L."/>
            <person name="Maciejewska M."/>
            <person name="Anderssen S."/>
            <person name="Adam D."/>
            <person name="Tenconi E."/>
            <person name="Deflandre B."/>
            <person name="Arguelles-Arias A."/>
            <person name="Calusinska M."/>
            <person name="Copieters W."/>
            <person name="Karim L."/>
            <person name="Hanikenne M."/>
            <person name="Baurain D."/>
            <person name="van Wezel G."/>
            <person name="Smargiasso N."/>
            <person name="de Pauw E."/>
            <person name="Delfosse P."/>
            <person name="Rigali S."/>
        </authorList>
    </citation>
    <scope>NUCLEOTIDE SEQUENCE [LARGE SCALE GENOMIC DNA]</scope>
    <source>
        <strain evidence="9 10">MM109</strain>
    </source>
</reference>
<keyword evidence="3" id="KW-1003">Cell membrane</keyword>
<keyword evidence="2 7" id="KW-0813">Transport</keyword>
<dbReference type="PANTHER" id="PTHR32243">
    <property type="entry name" value="MALTOSE TRANSPORT SYSTEM PERMEASE-RELATED"/>
    <property type="match status" value="1"/>
</dbReference>
<dbReference type="PANTHER" id="PTHR32243:SF52">
    <property type="entry name" value="ABC TRANSPORTER PERMEASE PROTEIN"/>
    <property type="match status" value="1"/>
</dbReference>
<dbReference type="Pfam" id="PF00528">
    <property type="entry name" value="BPD_transp_1"/>
    <property type="match status" value="1"/>
</dbReference>
<dbReference type="GeneID" id="55659481"/>
<name>A0A2R4T9J6_9ACTN</name>
<feature type="transmembrane region" description="Helical" evidence="7">
    <location>
        <begin position="114"/>
        <end position="140"/>
    </location>
</feature>
<dbReference type="GO" id="GO:0055085">
    <property type="term" value="P:transmembrane transport"/>
    <property type="evidence" value="ECO:0007669"/>
    <property type="project" value="InterPro"/>
</dbReference>
<feature type="transmembrane region" description="Helical" evidence="7">
    <location>
        <begin position="12"/>
        <end position="29"/>
    </location>
</feature>